<dbReference type="InterPro" id="IPR001647">
    <property type="entry name" value="HTH_TetR"/>
</dbReference>
<dbReference type="InterPro" id="IPR011075">
    <property type="entry name" value="TetR_C"/>
</dbReference>
<dbReference type="PROSITE" id="PS50977">
    <property type="entry name" value="HTH_TETR_2"/>
    <property type="match status" value="1"/>
</dbReference>
<proteinExistence type="predicted"/>
<reference evidence="7" key="1">
    <citation type="submission" date="2016-10" db="EMBL/GenBank/DDBJ databases">
        <authorList>
            <person name="Varghese N."/>
            <person name="Submissions S."/>
        </authorList>
    </citation>
    <scope>NUCLEOTIDE SEQUENCE [LARGE SCALE GENOMIC DNA]</scope>
    <source>
        <strain evidence="7">ATCC 25963</strain>
    </source>
</reference>
<evidence type="ECO:0000259" key="5">
    <source>
        <dbReference type="PROSITE" id="PS50977"/>
    </source>
</evidence>
<gene>
    <name evidence="6" type="ORF">SAMN02745121_05150</name>
</gene>
<keyword evidence="1" id="KW-0805">Transcription regulation</keyword>
<evidence type="ECO:0000256" key="4">
    <source>
        <dbReference type="PROSITE-ProRule" id="PRU00335"/>
    </source>
</evidence>
<dbReference type="PANTHER" id="PTHR47506">
    <property type="entry name" value="TRANSCRIPTIONAL REGULATORY PROTEIN"/>
    <property type="match status" value="1"/>
</dbReference>
<name>A0A1I2CJ68_9BACT</name>
<dbReference type="Proteomes" id="UP000199400">
    <property type="component" value="Unassembled WGS sequence"/>
</dbReference>
<evidence type="ECO:0000256" key="2">
    <source>
        <dbReference type="ARBA" id="ARBA00023125"/>
    </source>
</evidence>
<accession>A0A1I2CJ68</accession>
<dbReference type="PRINTS" id="PR00455">
    <property type="entry name" value="HTHTETR"/>
</dbReference>
<keyword evidence="2 4" id="KW-0238">DNA-binding</keyword>
<evidence type="ECO:0000313" key="7">
    <source>
        <dbReference type="Proteomes" id="UP000199400"/>
    </source>
</evidence>
<dbReference type="InterPro" id="IPR009057">
    <property type="entry name" value="Homeodomain-like_sf"/>
</dbReference>
<dbReference type="GO" id="GO:0003677">
    <property type="term" value="F:DNA binding"/>
    <property type="evidence" value="ECO:0007669"/>
    <property type="project" value="UniProtKB-UniRule"/>
</dbReference>
<feature type="DNA-binding region" description="H-T-H motif" evidence="4">
    <location>
        <begin position="27"/>
        <end position="46"/>
    </location>
</feature>
<dbReference type="AlphaFoldDB" id="A0A1I2CJ68"/>
<sequence length="203" mass="22355">MSRGDARDRLIQAAIDLIWTSSYGAVSVDAICERAQVRKGSFYHFFASKDDLVVTALDTHWGTRRPVLDEIFSASRPPLERLQRYFAHISERQAEVRAQYGRVLGCFHHAVGSECVQKPTAVAAKAQELSLALRRYLETALRDAQAEGALPPGDPVAAAKSLFAFVTGALTQARVHDDLELLRQIPRTGWLALGMAGPPQRST</sequence>
<dbReference type="SUPFAM" id="SSF48498">
    <property type="entry name" value="Tetracyclin repressor-like, C-terminal domain"/>
    <property type="match status" value="1"/>
</dbReference>
<feature type="domain" description="HTH tetR-type" evidence="5">
    <location>
        <begin position="4"/>
        <end position="64"/>
    </location>
</feature>
<dbReference type="SUPFAM" id="SSF46689">
    <property type="entry name" value="Homeodomain-like"/>
    <property type="match status" value="1"/>
</dbReference>
<keyword evidence="3" id="KW-0804">Transcription</keyword>
<dbReference type="InterPro" id="IPR036271">
    <property type="entry name" value="Tet_transcr_reg_TetR-rel_C_sf"/>
</dbReference>
<dbReference type="STRING" id="54.SAMN02745121_05150"/>
<dbReference type="EMBL" id="FOMX01000017">
    <property type="protein sequence ID" value="SFE67863.1"/>
    <property type="molecule type" value="Genomic_DNA"/>
</dbReference>
<dbReference type="Pfam" id="PF00440">
    <property type="entry name" value="TetR_N"/>
    <property type="match status" value="1"/>
</dbReference>
<protein>
    <submittedName>
        <fullName evidence="6">Transcriptional regulator, TetR family</fullName>
    </submittedName>
</protein>
<dbReference type="PANTHER" id="PTHR47506:SF1">
    <property type="entry name" value="HTH-TYPE TRANSCRIPTIONAL REGULATOR YJDC"/>
    <property type="match status" value="1"/>
</dbReference>
<dbReference type="OrthoDB" id="9793734at2"/>
<evidence type="ECO:0000313" key="6">
    <source>
        <dbReference type="EMBL" id="SFE67863.1"/>
    </source>
</evidence>
<organism evidence="6 7">
    <name type="scientific">Nannocystis exedens</name>
    <dbReference type="NCBI Taxonomy" id="54"/>
    <lineage>
        <taxon>Bacteria</taxon>
        <taxon>Pseudomonadati</taxon>
        <taxon>Myxococcota</taxon>
        <taxon>Polyangia</taxon>
        <taxon>Nannocystales</taxon>
        <taxon>Nannocystaceae</taxon>
        <taxon>Nannocystis</taxon>
    </lineage>
</organism>
<dbReference type="Pfam" id="PF16925">
    <property type="entry name" value="TetR_C_13"/>
    <property type="match status" value="1"/>
</dbReference>
<keyword evidence="7" id="KW-1185">Reference proteome</keyword>
<dbReference type="Gene3D" id="1.10.357.10">
    <property type="entry name" value="Tetracycline Repressor, domain 2"/>
    <property type="match status" value="1"/>
</dbReference>
<evidence type="ECO:0000256" key="3">
    <source>
        <dbReference type="ARBA" id="ARBA00023163"/>
    </source>
</evidence>
<evidence type="ECO:0000256" key="1">
    <source>
        <dbReference type="ARBA" id="ARBA00023015"/>
    </source>
</evidence>